<gene>
    <name evidence="1" type="ORF">PanWU01x14_209050</name>
</gene>
<evidence type="ECO:0000313" key="1">
    <source>
        <dbReference type="EMBL" id="PON52507.1"/>
    </source>
</evidence>
<comment type="caution">
    <text evidence="1">The sequence shown here is derived from an EMBL/GenBank/DDBJ whole genome shotgun (WGS) entry which is preliminary data.</text>
</comment>
<dbReference type="OrthoDB" id="10446507at2759"/>
<proteinExistence type="predicted"/>
<organism evidence="1 2">
    <name type="scientific">Parasponia andersonii</name>
    <name type="common">Sponia andersonii</name>
    <dbReference type="NCBI Taxonomy" id="3476"/>
    <lineage>
        <taxon>Eukaryota</taxon>
        <taxon>Viridiplantae</taxon>
        <taxon>Streptophyta</taxon>
        <taxon>Embryophyta</taxon>
        <taxon>Tracheophyta</taxon>
        <taxon>Spermatophyta</taxon>
        <taxon>Magnoliopsida</taxon>
        <taxon>eudicotyledons</taxon>
        <taxon>Gunneridae</taxon>
        <taxon>Pentapetalae</taxon>
        <taxon>rosids</taxon>
        <taxon>fabids</taxon>
        <taxon>Rosales</taxon>
        <taxon>Cannabaceae</taxon>
        <taxon>Parasponia</taxon>
    </lineage>
</organism>
<keyword evidence="2" id="KW-1185">Reference proteome</keyword>
<reference evidence="2" key="1">
    <citation type="submission" date="2016-06" db="EMBL/GenBank/DDBJ databases">
        <title>Parallel loss of symbiosis genes in relatives of nitrogen-fixing non-legume Parasponia.</title>
        <authorList>
            <person name="Van Velzen R."/>
            <person name="Holmer R."/>
            <person name="Bu F."/>
            <person name="Rutten L."/>
            <person name="Van Zeijl A."/>
            <person name="Liu W."/>
            <person name="Santuari L."/>
            <person name="Cao Q."/>
            <person name="Sharma T."/>
            <person name="Shen D."/>
            <person name="Roswanjaya Y."/>
            <person name="Wardhani T."/>
            <person name="Kalhor M.S."/>
            <person name="Jansen J."/>
            <person name="Van den Hoogen J."/>
            <person name="Gungor B."/>
            <person name="Hartog M."/>
            <person name="Hontelez J."/>
            <person name="Verver J."/>
            <person name="Yang W.-C."/>
            <person name="Schijlen E."/>
            <person name="Repin R."/>
            <person name="Schilthuizen M."/>
            <person name="Schranz E."/>
            <person name="Heidstra R."/>
            <person name="Miyata K."/>
            <person name="Fedorova E."/>
            <person name="Kohlen W."/>
            <person name="Bisseling T."/>
            <person name="Smit S."/>
            <person name="Geurts R."/>
        </authorList>
    </citation>
    <scope>NUCLEOTIDE SEQUENCE [LARGE SCALE GENOMIC DNA]</scope>
    <source>
        <strain evidence="2">cv. WU1-14</strain>
    </source>
</reference>
<sequence length="102" mass="11569">ETKKKDEKGNKGLRELLYVLKEEYCTLLIQEVSEIKALFISAPIHSNKTQKREEIRSCHAMAALPILLGFLCANCQCHFAPRRFENLKNINGPIGPNKSSKI</sequence>
<accession>A0A2P5BUN9</accession>
<feature type="non-terminal residue" evidence="1">
    <location>
        <position position="1"/>
    </location>
</feature>
<dbReference type="EMBL" id="JXTB01000218">
    <property type="protein sequence ID" value="PON52507.1"/>
    <property type="molecule type" value="Genomic_DNA"/>
</dbReference>
<dbReference type="Proteomes" id="UP000237105">
    <property type="component" value="Unassembled WGS sequence"/>
</dbReference>
<evidence type="ECO:0000313" key="2">
    <source>
        <dbReference type="Proteomes" id="UP000237105"/>
    </source>
</evidence>
<protein>
    <submittedName>
        <fullName evidence="1">Uncharacterized protein</fullName>
    </submittedName>
</protein>
<name>A0A2P5BUN9_PARAD</name>
<dbReference type="AlphaFoldDB" id="A0A2P5BUN9"/>